<comment type="caution">
    <text evidence="1">The sequence shown here is derived from an EMBL/GenBank/DDBJ whole genome shotgun (WGS) entry which is preliminary data.</text>
</comment>
<evidence type="ECO:0000313" key="2">
    <source>
        <dbReference type="Proteomes" id="UP001159405"/>
    </source>
</evidence>
<accession>A0ABN8N1X6</accession>
<keyword evidence="2" id="KW-1185">Reference proteome</keyword>
<sequence length="96" mass="10647">VKSIKAPVVSIKDLRITTVSSLPCMIDECNAEVRIWMISHRLLTNDKKTEFLIIGSYQQLSKVSIESIAVGTSVMKPVECVRNLGAWSPKLISRCA</sequence>
<gene>
    <name evidence="1" type="ORF">PLOB_00048099</name>
</gene>
<dbReference type="Proteomes" id="UP001159405">
    <property type="component" value="Unassembled WGS sequence"/>
</dbReference>
<organism evidence="1 2">
    <name type="scientific">Porites lobata</name>
    <dbReference type="NCBI Taxonomy" id="104759"/>
    <lineage>
        <taxon>Eukaryota</taxon>
        <taxon>Metazoa</taxon>
        <taxon>Cnidaria</taxon>
        <taxon>Anthozoa</taxon>
        <taxon>Hexacorallia</taxon>
        <taxon>Scleractinia</taxon>
        <taxon>Fungiina</taxon>
        <taxon>Poritidae</taxon>
        <taxon>Porites</taxon>
    </lineage>
</organism>
<protein>
    <submittedName>
        <fullName evidence="1">Uncharacterized protein</fullName>
    </submittedName>
</protein>
<name>A0ABN8N1X6_9CNID</name>
<proteinExistence type="predicted"/>
<feature type="non-terminal residue" evidence="1">
    <location>
        <position position="1"/>
    </location>
</feature>
<evidence type="ECO:0000313" key="1">
    <source>
        <dbReference type="EMBL" id="CAH3041188.1"/>
    </source>
</evidence>
<reference evidence="1 2" key="1">
    <citation type="submission" date="2022-05" db="EMBL/GenBank/DDBJ databases">
        <authorList>
            <consortium name="Genoscope - CEA"/>
            <person name="William W."/>
        </authorList>
    </citation>
    <scope>NUCLEOTIDE SEQUENCE [LARGE SCALE GENOMIC DNA]</scope>
</reference>
<dbReference type="EMBL" id="CALNXK010000009">
    <property type="protein sequence ID" value="CAH3041188.1"/>
    <property type="molecule type" value="Genomic_DNA"/>
</dbReference>